<evidence type="ECO:0000313" key="2">
    <source>
        <dbReference type="EMBL" id="QMW04273.1"/>
    </source>
</evidence>
<keyword evidence="1" id="KW-0732">Signal</keyword>
<reference evidence="2 3" key="1">
    <citation type="submission" date="2020-07" db="EMBL/GenBank/DDBJ databases">
        <title>Spirosoma foliorum sp. nov., isolated from the leaves on the Nejang mountain Korea, Republic of.</title>
        <authorList>
            <person name="Ho H."/>
            <person name="Lee Y.-J."/>
            <person name="Nurcahyanto D.-A."/>
            <person name="Kim S.-G."/>
        </authorList>
    </citation>
    <scope>NUCLEOTIDE SEQUENCE [LARGE SCALE GENOMIC DNA]</scope>
    <source>
        <strain evidence="2 3">PL0136</strain>
    </source>
</reference>
<evidence type="ECO:0000313" key="3">
    <source>
        <dbReference type="Proteomes" id="UP000515369"/>
    </source>
</evidence>
<dbReference type="AlphaFoldDB" id="A0A7G5GZI1"/>
<keyword evidence="3" id="KW-1185">Reference proteome</keyword>
<name>A0A7G5GZI1_9BACT</name>
<dbReference type="RefSeq" id="WP_182461527.1">
    <property type="nucleotide sequence ID" value="NZ_CP059732.1"/>
</dbReference>
<accession>A0A7G5GZI1</accession>
<gene>
    <name evidence="2" type="ORF">H3H32_04795</name>
</gene>
<feature type="signal peptide" evidence="1">
    <location>
        <begin position="1"/>
        <end position="23"/>
    </location>
</feature>
<feature type="chain" id="PRO_5028871945" evidence="1">
    <location>
        <begin position="24"/>
        <end position="243"/>
    </location>
</feature>
<dbReference type="KEGG" id="sfol:H3H32_04795"/>
<proteinExistence type="predicted"/>
<dbReference type="Proteomes" id="UP000515369">
    <property type="component" value="Chromosome"/>
</dbReference>
<dbReference type="EMBL" id="CP059732">
    <property type="protein sequence ID" value="QMW04273.1"/>
    <property type="molecule type" value="Genomic_DNA"/>
</dbReference>
<organism evidence="2 3">
    <name type="scientific">Spirosoma foliorum</name>
    <dbReference type="NCBI Taxonomy" id="2710596"/>
    <lineage>
        <taxon>Bacteria</taxon>
        <taxon>Pseudomonadati</taxon>
        <taxon>Bacteroidota</taxon>
        <taxon>Cytophagia</taxon>
        <taxon>Cytophagales</taxon>
        <taxon>Cytophagaceae</taxon>
        <taxon>Spirosoma</taxon>
    </lineage>
</organism>
<sequence>MRYTVLILSILALATRAAGQASAPDSSFIQTAQNQAIRLYERSMYKQEHVFEGNEYIPHDHRIKIHPFFPVDSLQRGTITYNGVYYHDIPMLYDVVRDELAIQPPEGGYRVRPHTEKISNFSIDQHQFARLVGDSALGVRTGFYEILYNGKVKVLAQRVKTVHEDISSGTYKADYLVKDRFYIQKEGAYHEVKSKGSVLSLFPDQAKALRKYLRSNKLKFNEEQREAAITQATKRYEELTNTL</sequence>
<evidence type="ECO:0000256" key="1">
    <source>
        <dbReference type="SAM" id="SignalP"/>
    </source>
</evidence>
<protein>
    <submittedName>
        <fullName evidence="2">Uncharacterized protein</fullName>
    </submittedName>
</protein>